<organism evidence="4 5">
    <name type="scientific">Fusarium duplospermum</name>
    <dbReference type="NCBI Taxonomy" id="1325734"/>
    <lineage>
        <taxon>Eukaryota</taxon>
        <taxon>Fungi</taxon>
        <taxon>Dikarya</taxon>
        <taxon>Ascomycota</taxon>
        <taxon>Pezizomycotina</taxon>
        <taxon>Sordariomycetes</taxon>
        <taxon>Hypocreomycetidae</taxon>
        <taxon>Hypocreales</taxon>
        <taxon>Nectriaceae</taxon>
        <taxon>Fusarium</taxon>
        <taxon>Fusarium solani species complex</taxon>
    </lineage>
</organism>
<protein>
    <recommendedName>
        <fullName evidence="3">LysM domain-containing protein</fullName>
    </recommendedName>
</protein>
<gene>
    <name evidence="4" type="ORF">CEP54_006419</name>
</gene>
<dbReference type="Gene3D" id="3.10.350.10">
    <property type="entry name" value="LysM domain"/>
    <property type="match status" value="1"/>
</dbReference>
<feature type="chain" id="PRO_5019118439" description="LysM domain-containing protein" evidence="2">
    <location>
        <begin position="25"/>
        <end position="258"/>
    </location>
</feature>
<evidence type="ECO:0000313" key="4">
    <source>
        <dbReference type="EMBL" id="RSL60996.1"/>
    </source>
</evidence>
<dbReference type="InterPro" id="IPR018392">
    <property type="entry name" value="LysM"/>
</dbReference>
<dbReference type="InterPro" id="IPR036779">
    <property type="entry name" value="LysM_dom_sf"/>
</dbReference>
<keyword evidence="5" id="KW-1185">Reference proteome</keyword>
<comment type="similarity">
    <text evidence="1">Belongs to the secreted LysM effector family.</text>
</comment>
<keyword evidence="2" id="KW-0732">Signal</keyword>
<evidence type="ECO:0000256" key="1">
    <source>
        <dbReference type="ARBA" id="ARBA00044955"/>
    </source>
</evidence>
<dbReference type="Proteomes" id="UP000288168">
    <property type="component" value="Unassembled WGS sequence"/>
</dbReference>
<sequence length="258" mass="28989">MRFRQCPFILSITLAFVFLESSLAVETTSTGTGGCKPFTWEASTPVGTFRHKRPRATPSVPRKKELEAGDINCRGWAQTYEHVDESTCQKLAEDYRIDLGAFYELNPILESDCKRIRPYTEYCYRGFIEPLRAHDGKCGPLYNNATCLDTDKPCCNTETWTCGNRERDCTPSLCYKDAGDCFLRFVVSTDGICGLVKDRHTIRVCGEWGDCCNLQNKCGLGPEFCGKGVCLVGECTHPDWPLDESPVQLPWEYGEGDP</sequence>
<evidence type="ECO:0000259" key="3">
    <source>
        <dbReference type="PROSITE" id="PS51782"/>
    </source>
</evidence>
<dbReference type="PROSITE" id="PS51782">
    <property type="entry name" value="LYSM"/>
    <property type="match status" value="1"/>
</dbReference>
<proteinExistence type="inferred from homology"/>
<dbReference type="AlphaFoldDB" id="A0A428Q6R5"/>
<name>A0A428Q6R5_9HYPO</name>
<comment type="caution">
    <text evidence="4">The sequence shown here is derived from an EMBL/GenBank/DDBJ whole genome shotgun (WGS) entry which is preliminary data.</text>
</comment>
<evidence type="ECO:0000256" key="2">
    <source>
        <dbReference type="SAM" id="SignalP"/>
    </source>
</evidence>
<accession>A0A428Q6R5</accession>
<reference evidence="4 5" key="1">
    <citation type="submission" date="2017-06" db="EMBL/GenBank/DDBJ databases">
        <title>Comparative genomic analysis of Ambrosia Fusariam Clade fungi.</title>
        <authorList>
            <person name="Stajich J.E."/>
            <person name="Carrillo J."/>
            <person name="Kijimoto T."/>
            <person name="Eskalen A."/>
            <person name="O'Donnell K."/>
            <person name="Kasson M."/>
        </authorList>
    </citation>
    <scope>NUCLEOTIDE SEQUENCE [LARGE SCALE GENOMIC DNA]</scope>
    <source>
        <strain evidence="4 5">NRRL62584</strain>
    </source>
</reference>
<feature type="signal peptide" evidence="2">
    <location>
        <begin position="1"/>
        <end position="24"/>
    </location>
</feature>
<dbReference type="OrthoDB" id="1193027at2759"/>
<evidence type="ECO:0000313" key="5">
    <source>
        <dbReference type="Proteomes" id="UP000288168"/>
    </source>
</evidence>
<dbReference type="EMBL" id="NKCI01000054">
    <property type="protein sequence ID" value="RSL60996.1"/>
    <property type="molecule type" value="Genomic_DNA"/>
</dbReference>
<dbReference type="STRING" id="1325734.A0A428Q6R5"/>
<feature type="domain" description="LysM" evidence="3">
    <location>
        <begin position="78"/>
        <end position="124"/>
    </location>
</feature>